<reference evidence="1 2" key="2">
    <citation type="journal article" date="2011" name="Mol. Biol. Evol.">
        <title>Unity in variety--the pan-genome of the Chlamydiae.</title>
        <authorList>
            <person name="Collingro A."/>
            <person name="Tischler P."/>
            <person name="Weinmaier T."/>
            <person name="Penz T."/>
            <person name="Heinz E."/>
            <person name="Brunham R.C."/>
            <person name="Read T.D."/>
            <person name="Bavoil P.M."/>
            <person name="Sachse K."/>
            <person name="Kahane S."/>
            <person name="Friedman M.G."/>
            <person name="Rattei T."/>
            <person name="Myers G.S."/>
            <person name="Horn M."/>
        </authorList>
    </citation>
    <scope>NUCLEOTIDE SEQUENCE [LARGE SCALE GENOMIC DNA]</scope>
    <source>
        <strain evidence="2">ATCC VR-1471 / Z</strain>
    </source>
</reference>
<protein>
    <submittedName>
        <fullName evidence="1">Uncharacterized protein</fullName>
    </submittedName>
</protein>
<gene>
    <name evidence="1" type="ordered locus">SNE_A11340</name>
</gene>
<sequence>MTFITDLLSFFRFSSYNSFFEVVKFSSEISKETEVSVWKNQILN</sequence>
<name>F8L4X8_SIMNZ</name>
<dbReference type="AlphaFoldDB" id="F8L4X8"/>
<evidence type="ECO:0000313" key="1">
    <source>
        <dbReference type="EMBL" id="CCB89011.1"/>
    </source>
</evidence>
<organism evidence="1 2">
    <name type="scientific">Simkania negevensis (strain ATCC VR-1471 / DSM 27360 / Z)</name>
    <dbReference type="NCBI Taxonomy" id="331113"/>
    <lineage>
        <taxon>Bacteria</taxon>
        <taxon>Pseudomonadati</taxon>
        <taxon>Chlamydiota</taxon>
        <taxon>Chlamydiia</taxon>
        <taxon>Parachlamydiales</taxon>
        <taxon>Simkaniaceae</taxon>
        <taxon>Simkania</taxon>
    </lineage>
</organism>
<dbReference type="EMBL" id="FR872582">
    <property type="protein sequence ID" value="CCB89011.1"/>
    <property type="molecule type" value="Genomic_DNA"/>
</dbReference>
<keyword evidence="2" id="KW-1185">Reference proteome</keyword>
<reference key="1">
    <citation type="journal article" date="2011" name="Mol. Biol. Evol.">
        <title>Unity in variety -- the pan-genome of the Chlamydiae.</title>
        <authorList>
            <person name="Collingro A."/>
            <person name="Tischler P."/>
            <person name="Weinmaier T."/>
            <person name="Penz T."/>
            <person name="Heinz E."/>
            <person name="Brunham R.C."/>
            <person name="Read T.D."/>
            <person name="Bavoil P.M."/>
            <person name="Sachse K."/>
            <person name="Kahane S."/>
            <person name="Friedman M.G."/>
            <person name="Rattei T."/>
            <person name="Myers G.S.A."/>
            <person name="Horn M."/>
        </authorList>
    </citation>
    <scope>NUCLEOTIDE SEQUENCE</scope>
    <source>
        <strain>Z</strain>
    </source>
</reference>
<dbReference type="Proteomes" id="UP000000496">
    <property type="component" value="Chromosome gsn.131"/>
</dbReference>
<dbReference type="HOGENOM" id="CLU_3222088_0_0_0"/>
<dbReference type="KEGG" id="sng:SNE_A11340"/>
<evidence type="ECO:0000313" key="2">
    <source>
        <dbReference type="Proteomes" id="UP000000496"/>
    </source>
</evidence>
<proteinExistence type="predicted"/>
<dbReference type="STRING" id="331113.SNE_A11340"/>
<accession>F8L4X8</accession>